<evidence type="ECO:0000256" key="4">
    <source>
        <dbReference type="ARBA" id="ARBA00022989"/>
    </source>
</evidence>
<feature type="transmembrane region" description="Helical" evidence="6">
    <location>
        <begin position="128"/>
        <end position="149"/>
    </location>
</feature>
<feature type="transmembrane region" description="Helical" evidence="6">
    <location>
        <begin position="38"/>
        <end position="61"/>
    </location>
</feature>
<evidence type="ECO:0000256" key="1">
    <source>
        <dbReference type="ARBA" id="ARBA00004141"/>
    </source>
</evidence>
<evidence type="ECO:0000256" key="5">
    <source>
        <dbReference type="ARBA" id="ARBA00023136"/>
    </source>
</evidence>
<feature type="transmembrane region" description="Helical" evidence="6">
    <location>
        <begin position="155"/>
        <end position="173"/>
    </location>
</feature>
<proteinExistence type="inferred from homology"/>
<reference evidence="7 8" key="2">
    <citation type="submission" date="2018-11" db="EMBL/GenBank/DDBJ databases">
        <authorList>
            <consortium name="Pathogen Informatics"/>
        </authorList>
    </citation>
    <scope>NUCLEOTIDE SEQUENCE [LARGE SCALE GENOMIC DNA]</scope>
</reference>
<evidence type="ECO:0000256" key="6">
    <source>
        <dbReference type="SAM" id="Phobius"/>
    </source>
</evidence>
<name>A0A183HJ67_9BILA</name>
<dbReference type="WBParaSite" id="OFLC_0000752801-mRNA-1">
    <property type="protein sequence ID" value="OFLC_0000752801-mRNA-1"/>
    <property type="gene ID" value="OFLC_0000752801"/>
</dbReference>
<dbReference type="EMBL" id="UZAJ01007923">
    <property type="protein sequence ID" value="VDO51403.1"/>
    <property type="molecule type" value="Genomic_DNA"/>
</dbReference>
<comment type="subcellular location">
    <subcellularLocation>
        <location evidence="1">Membrane</location>
        <topology evidence="1">Multi-pass membrane protein</topology>
    </subcellularLocation>
</comment>
<reference evidence="9" key="1">
    <citation type="submission" date="2016-06" db="UniProtKB">
        <authorList>
            <consortium name="WormBaseParasite"/>
        </authorList>
    </citation>
    <scope>IDENTIFICATION</scope>
</reference>
<dbReference type="PANTHER" id="PTHR10283">
    <property type="entry name" value="SOLUTE CARRIER FAMILY 13 MEMBER"/>
    <property type="match status" value="1"/>
</dbReference>
<dbReference type="InterPro" id="IPR001898">
    <property type="entry name" value="SLC13A/DASS"/>
</dbReference>
<evidence type="ECO:0000313" key="7">
    <source>
        <dbReference type="EMBL" id="VDO51403.1"/>
    </source>
</evidence>
<sequence>MKTAMDEGNLSVPLVPVFTFRDPTEILSKDEHLMAKGLLISIAFGANIGGIATITGTPSNLVLMGQIKEIFPLADTGINFISWMVFALPFAITCLLITWLTLVLIFFRNASKGHTAIKDTLRQKYDELPSFSFAEVGISVCFLILLTLWITRDPYIVPDATSAILVAIILFAIPNQKPDFFGKSENVETLLDWKTVQAKFPWSVVLLLGGGFAMAAGVKVSSLGVKFLRLVNQLKIHCK</sequence>
<protein>
    <submittedName>
        <fullName evidence="9">CitMHS domain-containing protein</fullName>
    </submittedName>
</protein>
<dbReference type="GO" id="GO:0015137">
    <property type="term" value="F:citrate transmembrane transporter activity"/>
    <property type="evidence" value="ECO:0007669"/>
    <property type="project" value="TreeGrafter"/>
</dbReference>
<comment type="similarity">
    <text evidence="2">Belongs to the SLC13A/DASS transporter (TC 2.A.47) family. NADC subfamily.</text>
</comment>
<accession>A0A183HJ67</accession>
<keyword evidence="8" id="KW-1185">Reference proteome</keyword>
<evidence type="ECO:0000313" key="9">
    <source>
        <dbReference type="WBParaSite" id="OFLC_0000752801-mRNA-1"/>
    </source>
</evidence>
<dbReference type="STRING" id="387005.A0A183HJ67"/>
<feature type="transmembrane region" description="Helical" evidence="6">
    <location>
        <begin position="81"/>
        <end position="107"/>
    </location>
</feature>
<keyword evidence="3 6" id="KW-0812">Transmembrane</keyword>
<dbReference type="GO" id="GO:0015141">
    <property type="term" value="F:succinate transmembrane transporter activity"/>
    <property type="evidence" value="ECO:0007669"/>
    <property type="project" value="TreeGrafter"/>
</dbReference>
<evidence type="ECO:0000256" key="3">
    <source>
        <dbReference type="ARBA" id="ARBA00022692"/>
    </source>
</evidence>
<feature type="transmembrane region" description="Helical" evidence="6">
    <location>
        <begin position="200"/>
        <end position="218"/>
    </location>
</feature>
<dbReference type="Proteomes" id="UP000267606">
    <property type="component" value="Unassembled WGS sequence"/>
</dbReference>
<evidence type="ECO:0000313" key="8">
    <source>
        <dbReference type="Proteomes" id="UP000267606"/>
    </source>
</evidence>
<keyword evidence="4 6" id="KW-1133">Transmembrane helix</keyword>
<dbReference type="Pfam" id="PF00939">
    <property type="entry name" value="Na_sulph_symp"/>
    <property type="match status" value="1"/>
</dbReference>
<dbReference type="PANTHER" id="PTHR10283:SF82">
    <property type="entry name" value="SOLUTE CARRIER FAMILY 13 MEMBER 2"/>
    <property type="match status" value="1"/>
</dbReference>
<keyword evidence="5 6" id="KW-0472">Membrane</keyword>
<organism evidence="9">
    <name type="scientific">Onchocerca flexuosa</name>
    <dbReference type="NCBI Taxonomy" id="387005"/>
    <lineage>
        <taxon>Eukaryota</taxon>
        <taxon>Metazoa</taxon>
        <taxon>Ecdysozoa</taxon>
        <taxon>Nematoda</taxon>
        <taxon>Chromadorea</taxon>
        <taxon>Rhabditida</taxon>
        <taxon>Spirurina</taxon>
        <taxon>Spiruromorpha</taxon>
        <taxon>Filarioidea</taxon>
        <taxon>Onchocercidae</taxon>
        <taxon>Onchocerca</taxon>
    </lineage>
</organism>
<evidence type="ECO:0000256" key="2">
    <source>
        <dbReference type="ARBA" id="ARBA00006772"/>
    </source>
</evidence>
<dbReference type="AlphaFoldDB" id="A0A183HJ67"/>
<dbReference type="GO" id="GO:0005886">
    <property type="term" value="C:plasma membrane"/>
    <property type="evidence" value="ECO:0007669"/>
    <property type="project" value="TreeGrafter"/>
</dbReference>
<gene>
    <name evidence="7" type="ORF">OFLC_LOCUS7529</name>
</gene>